<evidence type="ECO:0000313" key="4">
    <source>
        <dbReference type="Proteomes" id="UP000233256"/>
    </source>
</evidence>
<dbReference type="EMBL" id="PGXC01000001">
    <property type="protein sequence ID" value="PKK91935.1"/>
    <property type="molecule type" value="Genomic_DNA"/>
</dbReference>
<comment type="caution">
    <text evidence="3">The sequence shown here is derived from an EMBL/GenBank/DDBJ whole genome shotgun (WGS) entry which is preliminary data.</text>
</comment>
<dbReference type="SUPFAM" id="SSF53335">
    <property type="entry name" value="S-adenosyl-L-methionine-dependent methyltransferases"/>
    <property type="match status" value="1"/>
</dbReference>
<evidence type="ECO:0000256" key="1">
    <source>
        <dbReference type="ARBA" id="ARBA00022603"/>
    </source>
</evidence>
<dbReference type="GO" id="GO:0008168">
    <property type="term" value="F:methyltransferase activity"/>
    <property type="evidence" value="ECO:0007669"/>
    <property type="project" value="UniProtKB-KW"/>
</dbReference>
<dbReference type="Pfam" id="PF03602">
    <property type="entry name" value="Cons_hypoth95"/>
    <property type="match status" value="1"/>
</dbReference>
<dbReference type="GO" id="GO:0031167">
    <property type="term" value="P:rRNA methylation"/>
    <property type="evidence" value="ECO:0007669"/>
    <property type="project" value="InterPro"/>
</dbReference>
<dbReference type="Gene3D" id="3.40.50.150">
    <property type="entry name" value="Vaccinia Virus protein VP39"/>
    <property type="match status" value="1"/>
</dbReference>
<dbReference type="PROSITE" id="PS00092">
    <property type="entry name" value="N6_MTASE"/>
    <property type="match status" value="1"/>
</dbReference>
<keyword evidence="2" id="KW-0808">Transferase</keyword>
<dbReference type="CDD" id="cd02440">
    <property type="entry name" value="AdoMet_MTases"/>
    <property type="match status" value="1"/>
</dbReference>
<keyword evidence="1" id="KW-0489">Methyltransferase</keyword>
<organism evidence="3 4">
    <name type="scientific">Candidatus Wallbacteria bacterium HGW-Wallbacteria-1</name>
    <dbReference type="NCBI Taxonomy" id="2013854"/>
    <lineage>
        <taxon>Bacteria</taxon>
        <taxon>Candidatus Walliibacteriota</taxon>
    </lineage>
</organism>
<dbReference type="InterPro" id="IPR002052">
    <property type="entry name" value="DNA_methylase_N6_adenine_CS"/>
</dbReference>
<accession>A0A2N1PUB7</accession>
<gene>
    <name evidence="3" type="ORF">CVV64_00475</name>
</gene>
<evidence type="ECO:0000313" key="3">
    <source>
        <dbReference type="EMBL" id="PKK91935.1"/>
    </source>
</evidence>
<evidence type="ECO:0000256" key="2">
    <source>
        <dbReference type="ARBA" id="ARBA00022679"/>
    </source>
</evidence>
<dbReference type="InterPro" id="IPR004398">
    <property type="entry name" value="RNA_MeTrfase_RsmD"/>
</dbReference>
<dbReference type="Proteomes" id="UP000233256">
    <property type="component" value="Unassembled WGS sequence"/>
</dbReference>
<dbReference type="PANTHER" id="PTHR43542:SF1">
    <property type="entry name" value="METHYLTRANSFERASE"/>
    <property type="match status" value="1"/>
</dbReference>
<proteinExistence type="predicted"/>
<dbReference type="InterPro" id="IPR029063">
    <property type="entry name" value="SAM-dependent_MTases_sf"/>
</dbReference>
<dbReference type="AlphaFoldDB" id="A0A2N1PUB7"/>
<evidence type="ECO:0008006" key="5">
    <source>
        <dbReference type="Google" id="ProtNLM"/>
    </source>
</evidence>
<reference evidence="3 4" key="1">
    <citation type="journal article" date="2017" name="ISME J.">
        <title>Potential for microbial H2 and metal transformations associated with novel bacteria and archaea in deep terrestrial subsurface sediments.</title>
        <authorList>
            <person name="Hernsdorf A.W."/>
            <person name="Amano Y."/>
            <person name="Miyakawa K."/>
            <person name="Ise K."/>
            <person name="Suzuki Y."/>
            <person name="Anantharaman K."/>
            <person name="Probst A."/>
            <person name="Burstein D."/>
            <person name="Thomas B.C."/>
            <person name="Banfield J.F."/>
        </authorList>
    </citation>
    <scope>NUCLEOTIDE SEQUENCE [LARGE SCALE GENOMIC DNA]</scope>
    <source>
        <strain evidence="3">HGW-Wallbacteria-1</strain>
    </source>
</reference>
<dbReference type="PIRSF" id="PIRSF004553">
    <property type="entry name" value="CHP00095"/>
    <property type="match status" value="1"/>
</dbReference>
<dbReference type="PANTHER" id="PTHR43542">
    <property type="entry name" value="METHYLTRANSFERASE"/>
    <property type="match status" value="1"/>
</dbReference>
<sequence>MERFTMRVIAGKMKGRLIPFDNRSFNSAETTSQKLKKAAFSMMGEWLEGLRFLDLFACSGQMGFEACSRGANVVMVEENAVRFAFIRDLTREWSCGGSVRAVRGDAMKLLACDDFRNCPPFDVIYIDPPYDEHFQGEPLSVAAIAAASVVLGEDGVVLVQHPDALEMPRTSGPLILRKTRRYGKSAISCYEWPDEYPDLNGDSGEQP</sequence>
<protein>
    <recommendedName>
        <fullName evidence="5">16S rRNA (Guanine(966)-N(2))-methyltransferase RsmD</fullName>
    </recommendedName>
</protein>
<dbReference type="GO" id="GO:0003676">
    <property type="term" value="F:nucleic acid binding"/>
    <property type="evidence" value="ECO:0007669"/>
    <property type="project" value="InterPro"/>
</dbReference>
<name>A0A2N1PUB7_9BACT</name>